<dbReference type="Proteomes" id="UP000319894">
    <property type="component" value="Unassembled WGS sequence"/>
</dbReference>
<reference evidence="2 3" key="1">
    <citation type="submission" date="2018-06" db="EMBL/GenBank/DDBJ databases">
        <title>Natronomonas sp. F16-60 a new haloarchaeon isolated from a solar saltern of Isla Cristina, Huelva, Spain.</title>
        <authorList>
            <person name="Duran-Viseras A."/>
            <person name="Sanchez-Porro C."/>
            <person name="Ventosa A."/>
        </authorList>
    </citation>
    <scope>NUCLEOTIDE SEQUENCE [LARGE SCALE GENOMIC DNA]</scope>
    <source>
        <strain evidence="2 3">F16-60</strain>
    </source>
</reference>
<evidence type="ECO:0000313" key="3">
    <source>
        <dbReference type="Proteomes" id="UP000319894"/>
    </source>
</evidence>
<feature type="compositionally biased region" description="Low complexity" evidence="1">
    <location>
        <begin position="291"/>
        <end position="308"/>
    </location>
</feature>
<dbReference type="RefSeq" id="WP_144261566.1">
    <property type="nucleotide sequence ID" value="NZ_QMDX01000003.1"/>
</dbReference>
<feature type="region of interest" description="Disordered" evidence="1">
    <location>
        <begin position="280"/>
        <end position="326"/>
    </location>
</feature>
<dbReference type="Pfam" id="PF19100">
    <property type="entry name" value="DUF5787"/>
    <property type="match status" value="1"/>
</dbReference>
<dbReference type="AlphaFoldDB" id="A0A554NBT3"/>
<gene>
    <name evidence="2" type="ORF">DP107_07770</name>
</gene>
<dbReference type="InterPro" id="IPR043901">
    <property type="entry name" value="DUF5787"/>
</dbReference>
<comment type="caution">
    <text evidence="2">The sequence shown here is derived from an EMBL/GenBank/DDBJ whole genome shotgun (WGS) entry which is preliminary data.</text>
</comment>
<keyword evidence="3" id="KW-1185">Reference proteome</keyword>
<protein>
    <submittedName>
        <fullName evidence="2">Uncharacterized protein</fullName>
    </submittedName>
</protein>
<dbReference type="OrthoDB" id="211869at2157"/>
<sequence>MREYAFELALCAHREPQVDGLLARQLGASCHGTRVLDVVELAPGPRFDDRVSLCPGTIPAPVLESDVGPGTARDPREALDAHPDRLDDVVEAAVTAGYLERERRDGRDLVRATGRYPEGWAGRLRGIENKPDLGRPGDLERQLRTDVSLGLVDEVVLATASHVTGAHLNRIPDAVGVWRFDPETGGREVVREPTPLDADGPGVEPLAEHSGRTDIAVVTAAEKRRARRRLAERAFGKGWRPAAEVWPDCARVTVDERAGVGPLPDCPWKGRLVDPASECGPACGGHERGTAPAVDPEAARAAATAWDPDAGDRRRQTGLDSFGDTG</sequence>
<dbReference type="EMBL" id="QMDX01000003">
    <property type="protein sequence ID" value="TSD14847.1"/>
    <property type="molecule type" value="Genomic_DNA"/>
</dbReference>
<evidence type="ECO:0000313" key="2">
    <source>
        <dbReference type="EMBL" id="TSD14847.1"/>
    </source>
</evidence>
<dbReference type="InParanoid" id="A0A554NBT3"/>
<organism evidence="2 3">
    <name type="scientific">Haloglomus irregulare</name>
    <dbReference type="NCBI Taxonomy" id="2234134"/>
    <lineage>
        <taxon>Archaea</taxon>
        <taxon>Methanobacteriati</taxon>
        <taxon>Methanobacteriota</taxon>
        <taxon>Stenosarchaea group</taxon>
        <taxon>Halobacteria</taxon>
        <taxon>Halobacteriales</taxon>
        <taxon>Natronomonadaceae</taxon>
        <taxon>Haloglomus</taxon>
    </lineage>
</organism>
<accession>A0A554NBT3</accession>
<proteinExistence type="predicted"/>
<evidence type="ECO:0000256" key="1">
    <source>
        <dbReference type="SAM" id="MobiDB-lite"/>
    </source>
</evidence>
<name>A0A554NBT3_9EURY</name>